<keyword evidence="1" id="KW-0812">Transmembrane</keyword>
<dbReference type="EMBL" id="UYYF01000184">
    <property type="protein sequence ID" value="VDM96865.1"/>
    <property type="molecule type" value="Genomic_DNA"/>
</dbReference>
<evidence type="ECO:0000313" key="2">
    <source>
        <dbReference type="EMBL" id="VDM96865.1"/>
    </source>
</evidence>
<feature type="transmembrane region" description="Helical" evidence="1">
    <location>
        <begin position="20"/>
        <end position="40"/>
    </location>
</feature>
<gene>
    <name evidence="2" type="ORF">TCLT_LOCUS1430</name>
</gene>
<name>A0A0N5CMP4_THECL</name>
<accession>A0A0N5CMP4</accession>
<dbReference type="Proteomes" id="UP000276776">
    <property type="component" value="Unassembled WGS sequence"/>
</dbReference>
<evidence type="ECO:0000313" key="4">
    <source>
        <dbReference type="WBParaSite" id="TCLT_0000142901-mRNA-1"/>
    </source>
</evidence>
<evidence type="ECO:0000313" key="3">
    <source>
        <dbReference type="Proteomes" id="UP000276776"/>
    </source>
</evidence>
<keyword evidence="3" id="KW-1185">Reference proteome</keyword>
<evidence type="ECO:0000256" key="1">
    <source>
        <dbReference type="SAM" id="Phobius"/>
    </source>
</evidence>
<dbReference type="AlphaFoldDB" id="A0A0N5CMP4"/>
<keyword evidence="1" id="KW-0472">Membrane</keyword>
<protein>
    <submittedName>
        <fullName evidence="4">Secreted protein</fullName>
    </submittedName>
</protein>
<proteinExistence type="predicted"/>
<reference evidence="2 3" key="2">
    <citation type="submission" date="2018-11" db="EMBL/GenBank/DDBJ databases">
        <authorList>
            <consortium name="Pathogen Informatics"/>
        </authorList>
    </citation>
    <scope>NUCLEOTIDE SEQUENCE [LARGE SCALE GENOMIC DNA]</scope>
</reference>
<reference evidence="4" key="1">
    <citation type="submission" date="2017-02" db="UniProtKB">
        <authorList>
            <consortium name="WormBaseParasite"/>
        </authorList>
    </citation>
    <scope>IDENTIFICATION</scope>
</reference>
<organism evidence="4">
    <name type="scientific">Thelazia callipaeda</name>
    <name type="common">Oriental eyeworm</name>
    <name type="synonym">Parasitic nematode</name>
    <dbReference type="NCBI Taxonomy" id="103827"/>
    <lineage>
        <taxon>Eukaryota</taxon>
        <taxon>Metazoa</taxon>
        <taxon>Ecdysozoa</taxon>
        <taxon>Nematoda</taxon>
        <taxon>Chromadorea</taxon>
        <taxon>Rhabditida</taxon>
        <taxon>Spirurina</taxon>
        <taxon>Spiruromorpha</taxon>
        <taxon>Thelazioidea</taxon>
        <taxon>Thelaziidae</taxon>
        <taxon>Thelazia</taxon>
    </lineage>
</organism>
<sequence>MRSGVSSFIVAATEFQRIFVFIKETVVFAIATIITFYDVICRDQLCRESHGGSRVCETAAPLYCVSHVCTEV</sequence>
<keyword evidence="1" id="KW-1133">Transmembrane helix</keyword>
<dbReference type="WBParaSite" id="TCLT_0000142901-mRNA-1">
    <property type="protein sequence ID" value="TCLT_0000142901-mRNA-1"/>
    <property type="gene ID" value="TCLT_0000142901"/>
</dbReference>